<dbReference type="Proteomes" id="UP000765509">
    <property type="component" value="Unassembled WGS sequence"/>
</dbReference>
<sequence length="91" mass="10669">MRDSFVRTFDIARLIGKDLVEVKLTEGFSRKHLVFPASLVKPYHQTGEYRFPFRNKYCIAQDIVQVENSPVPVKNILKARKIRLNGKDHRQ</sequence>
<proteinExistence type="predicted"/>
<protein>
    <submittedName>
        <fullName evidence="1">Uncharacterized protein</fullName>
    </submittedName>
</protein>
<comment type="caution">
    <text evidence="1">The sequence shown here is derived from an EMBL/GenBank/DDBJ whole genome shotgun (WGS) entry which is preliminary data.</text>
</comment>
<accession>A0A9Q3E9Z2</accession>
<dbReference type="EMBL" id="AVOT02026935">
    <property type="protein sequence ID" value="MBW0518865.1"/>
    <property type="molecule type" value="Genomic_DNA"/>
</dbReference>
<dbReference type="AlphaFoldDB" id="A0A9Q3E9Z2"/>
<evidence type="ECO:0000313" key="2">
    <source>
        <dbReference type="Proteomes" id="UP000765509"/>
    </source>
</evidence>
<evidence type="ECO:0000313" key="1">
    <source>
        <dbReference type="EMBL" id="MBW0518865.1"/>
    </source>
</evidence>
<gene>
    <name evidence="1" type="ORF">O181_058580</name>
</gene>
<keyword evidence="2" id="KW-1185">Reference proteome</keyword>
<name>A0A9Q3E9Z2_9BASI</name>
<reference evidence="1" key="1">
    <citation type="submission" date="2021-03" db="EMBL/GenBank/DDBJ databases">
        <title>Draft genome sequence of rust myrtle Austropuccinia psidii MF-1, a brazilian biotype.</title>
        <authorList>
            <person name="Quecine M.C."/>
            <person name="Pachon D.M.R."/>
            <person name="Bonatelli M.L."/>
            <person name="Correr F.H."/>
            <person name="Franceschini L.M."/>
            <person name="Leite T.F."/>
            <person name="Margarido G.R.A."/>
            <person name="Almeida C.A."/>
            <person name="Ferrarezi J.A."/>
            <person name="Labate C.A."/>
        </authorList>
    </citation>
    <scope>NUCLEOTIDE SEQUENCE</scope>
    <source>
        <strain evidence="1">MF-1</strain>
    </source>
</reference>
<organism evidence="1 2">
    <name type="scientific">Austropuccinia psidii MF-1</name>
    <dbReference type="NCBI Taxonomy" id="1389203"/>
    <lineage>
        <taxon>Eukaryota</taxon>
        <taxon>Fungi</taxon>
        <taxon>Dikarya</taxon>
        <taxon>Basidiomycota</taxon>
        <taxon>Pucciniomycotina</taxon>
        <taxon>Pucciniomycetes</taxon>
        <taxon>Pucciniales</taxon>
        <taxon>Sphaerophragmiaceae</taxon>
        <taxon>Austropuccinia</taxon>
    </lineage>
</organism>